<feature type="domain" description="R13L1/DRL21-like LRR repeat region" evidence="1">
    <location>
        <begin position="28"/>
        <end position="149"/>
    </location>
</feature>
<reference evidence="2" key="1">
    <citation type="journal article" date="2012" name="Nat. Commun.">
        <title>The genome of Prunus mume.</title>
        <authorList>
            <person name="Zhang Q."/>
            <person name="Chen W."/>
            <person name="Sun L."/>
            <person name="Zhao F."/>
            <person name="Huang B."/>
            <person name="Yang W."/>
            <person name="Tao Y."/>
            <person name="Wang J."/>
            <person name="Yuan Z."/>
            <person name="Fan G."/>
            <person name="Xing Z."/>
            <person name="Han C."/>
            <person name="Pan H."/>
            <person name="Zhong X."/>
            <person name="Shi W."/>
            <person name="Liang X."/>
            <person name="Du D."/>
            <person name="Sun F."/>
            <person name="Xu Z."/>
            <person name="Hao R."/>
            <person name="Lv T."/>
            <person name="Lv Y."/>
            <person name="Zheng Z."/>
            <person name="Sun M."/>
            <person name="Luo L."/>
            <person name="Cai M."/>
            <person name="Gao Y."/>
            <person name="Wang J."/>
            <person name="Yin Y."/>
            <person name="Xu X."/>
            <person name="Cheng T."/>
            <person name="Wang J."/>
        </authorList>
    </citation>
    <scope>NUCLEOTIDE SEQUENCE [LARGE SCALE GENOMIC DNA]</scope>
</reference>
<reference evidence="3" key="2">
    <citation type="submission" date="2025-08" db="UniProtKB">
        <authorList>
            <consortium name="RefSeq"/>
        </authorList>
    </citation>
    <scope>IDENTIFICATION</scope>
</reference>
<dbReference type="InterPro" id="IPR032675">
    <property type="entry name" value="LRR_dom_sf"/>
</dbReference>
<name>A0ABM1LQG9_PRUMU</name>
<dbReference type="InterPro" id="IPR056789">
    <property type="entry name" value="LRR_R13L1-DRL21"/>
</dbReference>
<sequence length="224" mass="25163">MPVQMGGLKGLRTLTTFVVGKSTRSTIGGLGDLSHLGEKLSILKLNNVVDGRDAKLKNKKDLKELELAWGSKDADHSEKVRDVLDNLQPCMNLEKLTVKLYGGTSFPNWLGDSAFNKIKVMRLEGCHYCFELPPLGQLPALKELFICEMKFLRTLGPELYGQPFQPFQSLEKLEFKEMAEWEEWVPSGSGGPDFPRLQENSCDSMRSFPLGIFPKLRKLFNVGP</sequence>
<dbReference type="RefSeq" id="XP_016649646.1">
    <property type="nucleotide sequence ID" value="XM_016794160.1"/>
</dbReference>
<accession>A0ABM1LQG9</accession>
<organism evidence="2 3">
    <name type="scientific">Prunus mume</name>
    <name type="common">Japanese apricot</name>
    <name type="synonym">Armeniaca mume</name>
    <dbReference type="NCBI Taxonomy" id="102107"/>
    <lineage>
        <taxon>Eukaryota</taxon>
        <taxon>Viridiplantae</taxon>
        <taxon>Streptophyta</taxon>
        <taxon>Embryophyta</taxon>
        <taxon>Tracheophyta</taxon>
        <taxon>Spermatophyta</taxon>
        <taxon>Magnoliopsida</taxon>
        <taxon>eudicotyledons</taxon>
        <taxon>Gunneridae</taxon>
        <taxon>Pentapetalae</taxon>
        <taxon>rosids</taxon>
        <taxon>fabids</taxon>
        <taxon>Rosales</taxon>
        <taxon>Rosaceae</taxon>
        <taxon>Amygdaloideae</taxon>
        <taxon>Amygdaleae</taxon>
        <taxon>Prunus</taxon>
    </lineage>
</organism>
<dbReference type="Pfam" id="PF25019">
    <property type="entry name" value="LRR_R13L1-DRL21"/>
    <property type="match status" value="1"/>
</dbReference>
<evidence type="ECO:0000313" key="2">
    <source>
        <dbReference type="Proteomes" id="UP000694861"/>
    </source>
</evidence>
<dbReference type="SUPFAM" id="SSF52058">
    <property type="entry name" value="L domain-like"/>
    <property type="match status" value="1"/>
</dbReference>
<gene>
    <name evidence="3" type="primary">LOC107881091</name>
</gene>
<dbReference type="GeneID" id="107881091"/>
<evidence type="ECO:0000259" key="1">
    <source>
        <dbReference type="Pfam" id="PF25019"/>
    </source>
</evidence>
<dbReference type="PANTHER" id="PTHR47186:SF18">
    <property type="entry name" value="RX N-TERMINAL DOMAIN-CONTAINING PROTEIN"/>
    <property type="match status" value="1"/>
</dbReference>
<proteinExistence type="predicted"/>
<dbReference type="Proteomes" id="UP000694861">
    <property type="component" value="Linkage group LG5"/>
</dbReference>
<dbReference type="Gene3D" id="3.80.10.10">
    <property type="entry name" value="Ribonuclease Inhibitor"/>
    <property type="match status" value="1"/>
</dbReference>
<dbReference type="PANTHER" id="PTHR47186">
    <property type="entry name" value="LEUCINE-RICH REPEAT-CONTAINING PROTEIN 57"/>
    <property type="match status" value="1"/>
</dbReference>
<protein>
    <submittedName>
        <fullName evidence="3">Disease resistance RPP13-like protein 1</fullName>
    </submittedName>
</protein>
<keyword evidence="2" id="KW-1185">Reference proteome</keyword>
<evidence type="ECO:0000313" key="3">
    <source>
        <dbReference type="RefSeq" id="XP_016649646.1"/>
    </source>
</evidence>